<proteinExistence type="predicted"/>
<name>A0ABY5HNH8_9GAMM</name>
<keyword evidence="1" id="KW-0175">Coiled coil</keyword>
<dbReference type="EMBL" id="CP073347">
    <property type="protein sequence ID" value="UTW13965.1"/>
    <property type="molecule type" value="Genomic_DNA"/>
</dbReference>
<protein>
    <recommendedName>
        <fullName evidence="5">ATPase</fullName>
    </recommendedName>
</protein>
<dbReference type="Proteomes" id="UP001058461">
    <property type="component" value="Chromosome"/>
</dbReference>
<evidence type="ECO:0000313" key="4">
    <source>
        <dbReference type="Proteomes" id="UP001058461"/>
    </source>
</evidence>
<dbReference type="RefSeq" id="WP_255856160.1">
    <property type="nucleotide sequence ID" value="NZ_CP073347.1"/>
</dbReference>
<feature type="coiled-coil region" evidence="1">
    <location>
        <begin position="301"/>
        <end position="328"/>
    </location>
</feature>
<gene>
    <name evidence="3" type="ORF">KDW95_10150</name>
</gene>
<evidence type="ECO:0000313" key="3">
    <source>
        <dbReference type="EMBL" id="UTW13965.1"/>
    </source>
</evidence>
<evidence type="ECO:0000256" key="1">
    <source>
        <dbReference type="SAM" id="Coils"/>
    </source>
</evidence>
<reference evidence="3" key="1">
    <citation type="submission" date="2021-04" db="EMBL/GenBank/DDBJ databases">
        <title>Oceanospirillales bacteria with DddD are important DMSP degraders in coastal seawater.</title>
        <authorList>
            <person name="Liu J."/>
        </authorList>
    </citation>
    <scope>NUCLEOTIDE SEQUENCE</scope>
    <source>
        <strain evidence="3">D13-1</strain>
    </source>
</reference>
<keyword evidence="4" id="KW-1185">Reference proteome</keyword>
<accession>A0ABY5HNH8</accession>
<organism evidence="3 4">
    <name type="scientific">Marinobacterium rhizophilum</name>
    <dbReference type="NCBI Taxonomy" id="420402"/>
    <lineage>
        <taxon>Bacteria</taxon>
        <taxon>Pseudomonadati</taxon>
        <taxon>Pseudomonadota</taxon>
        <taxon>Gammaproteobacteria</taxon>
        <taxon>Oceanospirillales</taxon>
        <taxon>Oceanospirillaceae</taxon>
        <taxon>Marinobacterium</taxon>
    </lineage>
</organism>
<sequence length="330" mass="35925">MSRSQEFDIPDLGPAGEEGRQQASPARGRTSDTPQGRPATQPPAKGGNLLHSLVLVLLTGAASGLGYWGYGLQQQLDTSLAQQAGMTQRLVDLEQLLEVTSDSASQSGQTLAGRLEQQGKTAAEKYQHFDSEIAKLWTIAYQSNKPKLEAQETLLASQADTLAQQGTLLDAQAAQLRQLDERLQAQRTELEARTGELQTLQTAQLAGEKARAEISKQLTTLAGLETGQASLKADLDKTVQEVKRTLATLDTQVRISEEVQSEKVAAQQQALRALGEKVASLQASAGNTDLTRRVRVNEQAIQAIDGSRRQLNQQLLQLRQQLNNLQLRMQ</sequence>
<feature type="region of interest" description="Disordered" evidence="2">
    <location>
        <begin position="1"/>
        <end position="46"/>
    </location>
</feature>
<evidence type="ECO:0000256" key="2">
    <source>
        <dbReference type="SAM" id="MobiDB-lite"/>
    </source>
</evidence>
<feature type="coiled-coil region" evidence="1">
    <location>
        <begin position="169"/>
        <end position="196"/>
    </location>
</feature>
<evidence type="ECO:0008006" key="5">
    <source>
        <dbReference type="Google" id="ProtNLM"/>
    </source>
</evidence>